<feature type="region of interest" description="Disordered" evidence="1">
    <location>
        <begin position="1"/>
        <end position="23"/>
    </location>
</feature>
<feature type="region of interest" description="Disordered" evidence="1">
    <location>
        <begin position="752"/>
        <end position="861"/>
    </location>
</feature>
<feature type="compositionally biased region" description="Basic and acidic residues" evidence="1">
    <location>
        <begin position="823"/>
        <end position="832"/>
    </location>
</feature>
<feature type="compositionally biased region" description="Polar residues" evidence="1">
    <location>
        <begin position="843"/>
        <end position="855"/>
    </location>
</feature>
<feature type="region of interest" description="Disordered" evidence="1">
    <location>
        <begin position="182"/>
        <end position="224"/>
    </location>
</feature>
<keyword evidence="3" id="KW-1185">Reference proteome</keyword>
<dbReference type="AlphaFoldDB" id="A0AAE0HZ01"/>
<dbReference type="GO" id="GO:0030041">
    <property type="term" value="P:actin filament polymerization"/>
    <property type="evidence" value="ECO:0007669"/>
    <property type="project" value="TreeGrafter"/>
</dbReference>
<reference evidence="2" key="2">
    <citation type="submission" date="2023-06" db="EMBL/GenBank/DDBJ databases">
        <authorList>
            <consortium name="Lawrence Berkeley National Laboratory"/>
            <person name="Haridas S."/>
            <person name="Hensen N."/>
            <person name="Bonometti L."/>
            <person name="Westerberg I."/>
            <person name="Brannstrom I.O."/>
            <person name="Guillou S."/>
            <person name="Cros-Aarteil S."/>
            <person name="Calhoun S."/>
            <person name="Kuo A."/>
            <person name="Mondo S."/>
            <person name="Pangilinan J."/>
            <person name="Riley R."/>
            <person name="Labutti K."/>
            <person name="Andreopoulos B."/>
            <person name="Lipzen A."/>
            <person name="Chen C."/>
            <person name="Yanf M."/>
            <person name="Daum C."/>
            <person name="Ng V."/>
            <person name="Clum A."/>
            <person name="Steindorff A."/>
            <person name="Ohm R."/>
            <person name="Martin F."/>
            <person name="Silar P."/>
            <person name="Natvig D."/>
            <person name="Lalanne C."/>
            <person name="Gautier V."/>
            <person name="Ament-Velasquez S.L."/>
            <person name="Kruys A."/>
            <person name="Hutchinson M.I."/>
            <person name="Powell A.J."/>
            <person name="Barry K."/>
            <person name="Miller A.N."/>
            <person name="Grigoriev I.V."/>
            <person name="Debuchy R."/>
            <person name="Gladieux P."/>
            <person name="Thoren M.H."/>
            <person name="Johannesson H."/>
        </authorList>
    </citation>
    <scope>NUCLEOTIDE SEQUENCE</scope>
    <source>
        <strain evidence="2">CBS 118394</strain>
    </source>
</reference>
<feature type="region of interest" description="Disordered" evidence="1">
    <location>
        <begin position="644"/>
        <end position="740"/>
    </location>
</feature>
<feature type="compositionally biased region" description="Polar residues" evidence="1">
    <location>
        <begin position="108"/>
        <end position="122"/>
    </location>
</feature>
<feature type="region of interest" description="Disordered" evidence="1">
    <location>
        <begin position="462"/>
        <end position="535"/>
    </location>
</feature>
<dbReference type="InterPro" id="IPR051412">
    <property type="entry name" value="Formin_Homology_Diaphanous_sf"/>
</dbReference>
<feature type="compositionally biased region" description="Pro residues" evidence="1">
    <location>
        <begin position="98"/>
        <end position="107"/>
    </location>
</feature>
<dbReference type="PRINTS" id="PR01217">
    <property type="entry name" value="PRICHEXTENSN"/>
</dbReference>
<dbReference type="PANTHER" id="PTHR45691:SF6">
    <property type="entry name" value="PROTEIN DIAPHANOUS"/>
    <property type="match status" value="1"/>
</dbReference>
<feature type="compositionally biased region" description="Polar residues" evidence="1">
    <location>
        <begin position="143"/>
        <end position="152"/>
    </location>
</feature>
<dbReference type="Proteomes" id="UP001283341">
    <property type="component" value="Unassembled WGS sequence"/>
</dbReference>
<dbReference type="PANTHER" id="PTHR45691">
    <property type="entry name" value="PROTEIN DIAPHANOUS"/>
    <property type="match status" value="1"/>
</dbReference>
<feature type="region of interest" description="Disordered" evidence="1">
    <location>
        <begin position="45"/>
        <end position="160"/>
    </location>
</feature>
<name>A0AAE0HZ01_9PEZI</name>
<feature type="compositionally biased region" description="Pro residues" evidence="1">
    <location>
        <begin position="690"/>
        <end position="702"/>
    </location>
</feature>
<feature type="compositionally biased region" description="Low complexity" evidence="1">
    <location>
        <begin position="676"/>
        <end position="689"/>
    </location>
</feature>
<feature type="region of interest" description="Disordered" evidence="1">
    <location>
        <begin position="350"/>
        <end position="377"/>
    </location>
</feature>
<organism evidence="2 3">
    <name type="scientific">Apodospora peruviana</name>
    <dbReference type="NCBI Taxonomy" id="516989"/>
    <lineage>
        <taxon>Eukaryota</taxon>
        <taxon>Fungi</taxon>
        <taxon>Dikarya</taxon>
        <taxon>Ascomycota</taxon>
        <taxon>Pezizomycotina</taxon>
        <taxon>Sordariomycetes</taxon>
        <taxon>Sordariomycetidae</taxon>
        <taxon>Sordariales</taxon>
        <taxon>Lasiosphaeriaceae</taxon>
        <taxon>Apodospora</taxon>
    </lineage>
</organism>
<evidence type="ECO:0000313" key="3">
    <source>
        <dbReference type="Proteomes" id="UP001283341"/>
    </source>
</evidence>
<feature type="compositionally biased region" description="Low complexity" evidence="1">
    <location>
        <begin position="185"/>
        <end position="195"/>
    </location>
</feature>
<feature type="compositionally biased region" description="Low complexity" evidence="1">
    <location>
        <begin position="351"/>
        <end position="365"/>
    </location>
</feature>
<accession>A0AAE0HZ01</accession>
<feature type="compositionally biased region" description="Pro residues" evidence="1">
    <location>
        <begin position="576"/>
        <end position="592"/>
    </location>
</feature>
<dbReference type="EMBL" id="JAUEDM010000006">
    <property type="protein sequence ID" value="KAK3315480.1"/>
    <property type="molecule type" value="Genomic_DNA"/>
</dbReference>
<protein>
    <submittedName>
        <fullName evidence="2">Uncharacterized protein</fullName>
    </submittedName>
</protein>
<dbReference type="GO" id="GO:0005884">
    <property type="term" value="C:actin filament"/>
    <property type="evidence" value="ECO:0007669"/>
    <property type="project" value="TreeGrafter"/>
</dbReference>
<sequence length="861" mass="91931">MANPNRDTWDIHSALNRNPSTATDMTSMFSQDYFAHRFGSSRMSIASSVAGPPPLSPRADRDRGGAVSAGPSPISGTPFNHLRQFSTSPWPISSAPSSPAPAPPPPVIQTNNLRPRSGTTDRGVSPIVSPRTPVQQQQQQQQNNRRPQSRGTMEQEFRQKHTQLVDQAKVLLAEMQTLQVLGPIHGSHNGNSHTSSHSDDGRSSQTQSQLQSDDASSLFSNTNSNANYEQDEAAISALNAMLAGRLGSVASKPPPRPARAVAREVVSRAYSIGESEALDLLMEDYETVLDWAKATTSSSSVAGHAQAVLNDRKVLLEAALPAQLAGLVDEAMMHFGHERLYSPPQPASIQNGTGAINGSGSSSIHNGGGRPGSRSPVPPFQQFYANSTTFRDNLPVEEIPRHRFMRTDDGYAWDMIELASELRNDIIAMPSTQSGTSLHLRNPMTKALFTATDVARIVAHPMGRGLAPPTPTSAPAPSQLEEEQHQGGLDLRRLSASPSPTPSSPMPLPEPVSSLSLPSPLPPYGSPAQGEYEDYNHRPYNYEQTQTDTETDAPPQNPMEMSWPTMPIPLNTASATPPPPPYVATTPPPPAVEPHVTTDMPEPLRLVTYPSSPAYAPPPPPPVQRRIVPEPAPLPGAYPIFSWEEREQEDEGFNATSRPGSGGFDLPVPVSFATTSPSFPGGLQQQQQPLPVPSTTPTPAPPSGGDGSGYLAPLNPFGSTRSMGSDSSSVGGGAPLRGSGSFQQLMLPYMRPLTLSSSGPSEQRGRVYPSTNPFASPSRDSSLNGGRIEVNAGPFELDNTTSGSGSGWSWRGLDNSSSGGGKQETDNDRDADSNEWMGDLASGHSTSEPARNGWTTVKREM</sequence>
<feature type="compositionally biased region" description="Polar residues" evidence="1">
    <location>
        <begin position="769"/>
        <end position="784"/>
    </location>
</feature>
<reference evidence="2" key="1">
    <citation type="journal article" date="2023" name="Mol. Phylogenet. Evol.">
        <title>Genome-scale phylogeny and comparative genomics of the fungal order Sordariales.</title>
        <authorList>
            <person name="Hensen N."/>
            <person name="Bonometti L."/>
            <person name="Westerberg I."/>
            <person name="Brannstrom I.O."/>
            <person name="Guillou S."/>
            <person name="Cros-Aarteil S."/>
            <person name="Calhoun S."/>
            <person name="Haridas S."/>
            <person name="Kuo A."/>
            <person name="Mondo S."/>
            <person name="Pangilinan J."/>
            <person name="Riley R."/>
            <person name="LaButti K."/>
            <person name="Andreopoulos B."/>
            <person name="Lipzen A."/>
            <person name="Chen C."/>
            <person name="Yan M."/>
            <person name="Daum C."/>
            <person name="Ng V."/>
            <person name="Clum A."/>
            <person name="Steindorff A."/>
            <person name="Ohm R.A."/>
            <person name="Martin F."/>
            <person name="Silar P."/>
            <person name="Natvig D.O."/>
            <person name="Lalanne C."/>
            <person name="Gautier V."/>
            <person name="Ament-Velasquez S.L."/>
            <person name="Kruys A."/>
            <person name="Hutchinson M.I."/>
            <person name="Powell A.J."/>
            <person name="Barry K."/>
            <person name="Miller A.N."/>
            <person name="Grigoriev I.V."/>
            <person name="Debuchy R."/>
            <person name="Gladieux P."/>
            <person name="Hiltunen Thoren M."/>
            <person name="Johannesson H."/>
        </authorList>
    </citation>
    <scope>NUCLEOTIDE SEQUENCE</scope>
    <source>
        <strain evidence="2">CBS 118394</strain>
    </source>
</reference>
<feature type="compositionally biased region" description="Basic and acidic residues" evidence="1">
    <location>
        <begin position="482"/>
        <end position="493"/>
    </location>
</feature>
<feature type="compositionally biased region" description="Low complexity" evidence="1">
    <location>
        <begin position="718"/>
        <end position="729"/>
    </location>
</feature>
<feature type="compositionally biased region" description="Low complexity" evidence="1">
    <location>
        <begin position="86"/>
        <end position="97"/>
    </location>
</feature>
<evidence type="ECO:0000256" key="1">
    <source>
        <dbReference type="SAM" id="MobiDB-lite"/>
    </source>
</evidence>
<feature type="compositionally biased region" description="Low complexity" evidence="1">
    <location>
        <begin position="203"/>
        <end position="220"/>
    </location>
</feature>
<feature type="region of interest" description="Disordered" evidence="1">
    <location>
        <begin position="561"/>
        <end position="631"/>
    </location>
</feature>
<proteinExistence type="predicted"/>
<evidence type="ECO:0000313" key="2">
    <source>
        <dbReference type="EMBL" id="KAK3315480.1"/>
    </source>
</evidence>
<comment type="caution">
    <text evidence="2">The sequence shown here is derived from an EMBL/GenBank/DDBJ whole genome shotgun (WGS) entry which is preliminary data.</text>
</comment>
<feature type="compositionally biased region" description="Pro residues" evidence="1">
    <location>
        <begin position="499"/>
        <end position="510"/>
    </location>
</feature>
<gene>
    <name evidence="2" type="ORF">B0H66DRAFT_565440</name>
</gene>